<evidence type="ECO:0000313" key="4">
    <source>
        <dbReference type="EMBL" id="OQR92008.1"/>
    </source>
</evidence>
<feature type="compositionally biased region" description="Basic residues" evidence="2">
    <location>
        <begin position="559"/>
        <end position="580"/>
    </location>
</feature>
<dbReference type="Proteomes" id="UP000243579">
    <property type="component" value="Unassembled WGS sequence"/>
</dbReference>
<accession>A0A1V9Z1W9</accession>
<keyword evidence="5" id="KW-1185">Reference proteome</keyword>
<proteinExistence type="predicted"/>
<dbReference type="EMBL" id="JNBR01000485">
    <property type="protein sequence ID" value="OQR92008.1"/>
    <property type="molecule type" value="Genomic_DNA"/>
</dbReference>
<comment type="caution">
    <text evidence="4">The sequence shown here is derived from an EMBL/GenBank/DDBJ whole genome shotgun (WGS) entry which is preliminary data.</text>
</comment>
<dbReference type="InterPro" id="IPR007527">
    <property type="entry name" value="Znf_SWIM"/>
</dbReference>
<keyword evidence="1" id="KW-0479">Metal-binding</keyword>
<evidence type="ECO:0000256" key="1">
    <source>
        <dbReference type="PROSITE-ProRule" id="PRU00325"/>
    </source>
</evidence>
<evidence type="ECO:0000259" key="3">
    <source>
        <dbReference type="PROSITE" id="PS50966"/>
    </source>
</evidence>
<gene>
    <name evidence="4" type="ORF">ACHHYP_04140</name>
</gene>
<name>A0A1V9Z1W9_ACHHY</name>
<feature type="region of interest" description="Disordered" evidence="2">
    <location>
        <begin position="548"/>
        <end position="580"/>
    </location>
</feature>
<feature type="domain" description="SWIM-type" evidence="3">
    <location>
        <begin position="468"/>
        <end position="510"/>
    </location>
</feature>
<keyword evidence="1" id="KW-0862">Zinc</keyword>
<keyword evidence="1" id="KW-0863">Zinc-finger</keyword>
<reference evidence="4 5" key="1">
    <citation type="journal article" date="2014" name="Genome Biol. Evol.">
        <title>The secreted proteins of Achlya hypogyna and Thraustotheca clavata identify the ancestral oomycete secretome and reveal gene acquisitions by horizontal gene transfer.</title>
        <authorList>
            <person name="Misner I."/>
            <person name="Blouin N."/>
            <person name="Leonard G."/>
            <person name="Richards T.A."/>
            <person name="Lane C.E."/>
        </authorList>
    </citation>
    <scope>NUCLEOTIDE SEQUENCE [LARGE SCALE GENOMIC DNA]</scope>
    <source>
        <strain evidence="4 5">ATCC 48635</strain>
    </source>
</reference>
<sequence>MAFDLLALHGYDRPMLKAEFPSATHFKYFVQDYCFNSDTSCKMGFRSGSKSQYVCTSTCEWHITATRIRRKGSTGKSFEIASMNLVHCDSCTSTSKATERQAAMLPAVKALVLAQHDSSKESLVNGMQALGGTNFSARSAGFYRVKDKVLEQYTSQLENSYNYIPWLLSEFARLNPSCRVALEADTKSRFYRAFVSFGVFVAGGQYNMPVMGLEAAHFKTKHYKGSSLTLVQKDGNGQNVVVAMAIVPKESVDNYFWFFQNCTCAGITVNPLFVDQTKAVVAGRALSATNIPVVLKFCCLHIIQAVKAHFDFSGPSFEEQIWNLQASTTRNVYLSKLDMLTSKYGYPLRRYLEDIPPVKWVVFANMASYADMEGRRLYKSATTTFTEHLTDDDGALRHKIQRSLPFGALYKAMERAAKAVSDRESKARQWHQEKRIVTPFAKDFYLTQKSMANMYLTKPTGDGIYCVYRSTAPMHDQEMVNLNDLSCTCVDRDQMELPCRHLIAALKSVNKMERILQAYGYCYTMEAYARAYKDQRLDVPRLDNKVADARLKSPPLVRAPKRKRKRDPPRNRRNPTSKTYKCRKCQGEGHNISTCPLVEATDVDVSHVIPSGEGYEGFPAAPGYSINAFMDSVLDTNDASDCDSCKSDDMEDTDELGFCLDDLLNSSRAPMSFRAI</sequence>
<dbReference type="AlphaFoldDB" id="A0A1V9Z1W9"/>
<evidence type="ECO:0000256" key="2">
    <source>
        <dbReference type="SAM" id="MobiDB-lite"/>
    </source>
</evidence>
<dbReference type="PANTHER" id="PTHR31973:SF187">
    <property type="entry name" value="MUTATOR TRANSPOSASE MUDRA PROTEIN"/>
    <property type="match status" value="1"/>
</dbReference>
<dbReference type="PANTHER" id="PTHR31973">
    <property type="entry name" value="POLYPROTEIN, PUTATIVE-RELATED"/>
    <property type="match status" value="1"/>
</dbReference>
<protein>
    <recommendedName>
        <fullName evidence="3">SWIM-type domain-containing protein</fullName>
    </recommendedName>
</protein>
<dbReference type="PROSITE" id="PS50966">
    <property type="entry name" value="ZF_SWIM"/>
    <property type="match status" value="1"/>
</dbReference>
<dbReference type="GO" id="GO:0008270">
    <property type="term" value="F:zinc ion binding"/>
    <property type="evidence" value="ECO:0007669"/>
    <property type="project" value="UniProtKB-KW"/>
</dbReference>
<evidence type="ECO:0000313" key="5">
    <source>
        <dbReference type="Proteomes" id="UP000243579"/>
    </source>
</evidence>
<dbReference type="OrthoDB" id="70214at2759"/>
<organism evidence="4 5">
    <name type="scientific">Achlya hypogyna</name>
    <name type="common">Oomycete</name>
    <name type="synonym">Protoachlya hypogyna</name>
    <dbReference type="NCBI Taxonomy" id="1202772"/>
    <lineage>
        <taxon>Eukaryota</taxon>
        <taxon>Sar</taxon>
        <taxon>Stramenopiles</taxon>
        <taxon>Oomycota</taxon>
        <taxon>Saprolegniomycetes</taxon>
        <taxon>Saprolegniales</taxon>
        <taxon>Achlyaceae</taxon>
        <taxon>Achlya</taxon>
    </lineage>
</organism>